<evidence type="ECO:0000259" key="10">
    <source>
        <dbReference type="Pfam" id="PF14416"/>
    </source>
</evidence>
<feature type="transmembrane region" description="Helical" evidence="8">
    <location>
        <begin position="21"/>
        <end position="39"/>
    </location>
</feature>
<dbReference type="InterPro" id="IPR029962">
    <property type="entry name" value="TBL"/>
</dbReference>
<sequence>MRFQVSELLIGNPHHKKTSKLLAPLIALTILLTIPLYYYPTVRNSSKKLSDTSPVYDDDTTDKPIKPFETPHPEETISENNPTNCSAAAECNNNDQPAAPTEHHPVRKKQERANRKKRVGRAPAAHHKESNKHRPVGPNDREMVRSQLLDEEECDLFSGEWVPNPEGPYYTNDTCNTIQEHQNCFKFGRPDRGFLKWRWKPDGCELPVFDPARFLELVRGKSIAFVGDSVARNHLQSLICLLSRVATPVDLTGPVDQNKRYEYRDHDFNISMFWAPYLVRTEKLDPNDDDKRPFKLFLDEFDTHWTSSLSPFDYLIISAGHWFLRPSYFYLDRHLVGCLYCPDTNITHHTIAFSYRRAFRTALRAISAAEGFRGVAFLRTFAPLHFEGGAWDNGGDCPRTRPYRRDEARLMDYSLEMYLIQLGELRIAQRGRHNKFRLFDASRAMVLRPDGHPSRYGRVQGNTNQSFANDCVHWCLPGPIDAWNDFLQELLNREVGRERG</sequence>
<dbReference type="GO" id="GO:0005794">
    <property type="term" value="C:Golgi apparatus"/>
    <property type="evidence" value="ECO:0007669"/>
    <property type="project" value="TreeGrafter"/>
</dbReference>
<gene>
    <name evidence="11" type="ORF">SHERM_14620</name>
</gene>
<keyword evidence="6 8" id="KW-0472">Membrane</keyword>
<comment type="similarity">
    <text evidence="2">Belongs to the PC-esterase family. TBL subfamily.</text>
</comment>
<evidence type="ECO:0000256" key="2">
    <source>
        <dbReference type="ARBA" id="ARBA00007727"/>
    </source>
</evidence>
<evidence type="ECO:0000256" key="8">
    <source>
        <dbReference type="SAM" id="Phobius"/>
    </source>
</evidence>
<dbReference type="OrthoDB" id="630188at2759"/>
<organism evidence="11 12">
    <name type="scientific">Striga hermonthica</name>
    <name type="common">Purple witchweed</name>
    <name type="synonym">Buchnera hermonthica</name>
    <dbReference type="NCBI Taxonomy" id="68872"/>
    <lineage>
        <taxon>Eukaryota</taxon>
        <taxon>Viridiplantae</taxon>
        <taxon>Streptophyta</taxon>
        <taxon>Embryophyta</taxon>
        <taxon>Tracheophyta</taxon>
        <taxon>Spermatophyta</taxon>
        <taxon>Magnoliopsida</taxon>
        <taxon>eudicotyledons</taxon>
        <taxon>Gunneridae</taxon>
        <taxon>Pentapetalae</taxon>
        <taxon>asterids</taxon>
        <taxon>lamiids</taxon>
        <taxon>Lamiales</taxon>
        <taxon>Orobanchaceae</taxon>
        <taxon>Buchnereae</taxon>
        <taxon>Striga</taxon>
    </lineage>
</organism>
<evidence type="ECO:0000256" key="7">
    <source>
        <dbReference type="SAM" id="MobiDB-lite"/>
    </source>
</evidence>
<evidence type="ECO:0000256" key="3">
    <source>
        <dbReference type="ARBA" id="ARBA00022692"/>
    </source>
</evidence>
<evidence type="ECO:0000313" key="11">
    <source>
        <dbReference type="EMBL" id="CAA0814322.1"/>
    </source>
</evidence>
<reference evidence="11" key="1">
    <citation type="submission" date="2019-12" db="EMBL/GenBank/DDBJ databases">
        <authorList>
            <person name="Scholes J."/>
        </authorList>
    </citation>
    <scope>NUCLEOTIDE SEQUENCE</scope>
</reference>
<keyword evidence="5 8" id="KW-1133">Transmembrane helix</keyword>
<dbReference type="InterPro" id="IPR025846">
    <property type="entry name" value="TBL_N"/>
</dbReference>
<evidence type="ECO:0000259" key="9">
    <source>
        <dbReference type="Pfam" id="PF13839"/>
    </source>
</evidence>
<feature type="compositionally biased region" description="Basic residues" evidence="7">
    <location>
        <begin position="105"/>
        <end position="120"/>
    </location>
</feature>
<dbReference type="PANTHER" id="PTHR32285:SF247">
    <property type="entry name" value="PROTEIN TRICHOME BIREFRINGENCE-LIKE 19"/>
    <property type="match status" value="1"/>
</dbReference>
<accession>A0A9N7MRN6</accession>
<evidence type="ECO:0000256" key="1">
    <source>
        <dbReference type="ARBA" id="ARBA00004167"/>
    </source>
</evidence>
<comment type="subcellular location">
    <subcellularLocation>
        <location evidence="1">Membrane</location>
        <topology evidence="1">Single-pass membrane protein</topology>
    </subcellularLocation>
</comment>
<evidence type="ECO:0000256" key="5">
    <source>
        <dbReference type="ARBA" id="ARBA00022989"/>
    </source>
</evidence>
<protein>
    <submittedName>
        <fullName evidence="11">Protein trichome birefringence-like 19</fullName>
    </submittedName>
</protein>
<dbReference type="GO" id="GO:0016020">
    <property type="term" value="C:membrane"/>
    <property type="evidence" value="ECO:0007669"/>
    <property type="project" value="UniProtKB-SubCell"/>
</dbReference>
<feature type="compositionally biased region" description="Polar residues" evidence="7">
    <location>
        <begin position="78"/>
        <end position="96"/>
    </location>
</feature>
<dbReference type="InterPro" id="IPR026057">
    <property type="entry name" value="TBL_C"/>
</dbReference>
<evidence type="ECO:0000256" key="4">
    <source>
        <dbReference type="ARBA" id="ARBA00022968"/>
    </source>
</evidence>
<dbReference type="PANTHER" id="PTHR32285">
    <property type="entry name" value="PROTEIN TRICHOME BIREFRINGENCE-LIKE 9-RELATED"/>
    <property type="match status" value="1"/>
</dbReference>
<proteinExistence type="inferred from homology"/>
<feature type="compositionally biased region" description="Basic and acidic residues" evidence="7">
    <location>
        <begin position="61"/>
        <end position="75"/>
    </location>
</feature>
<name>A0A9N7MRN6_STRHE</name>
<feature type="region of interest" description="Disordered" evidence="7">
    <location>
        <begin position="47"/>
        <end position="140"/>
    </location>
</feature>
<keyword evidence="3 8" id="KW-0812">Transmembrane</keyword>
<keyword evidence="4" id="KW-0735">Signal-anchor</keyword>
<keyword evidence="12" id="KW-1185">Reference proteome</keyword>
<dbReference type="GO" id="GO:0016413">
    <property type="term" value="F:O-acetyltransferase activity"/>
    <property type="evidence" value="ECO:0007669"/>
    <property type="project" value="InterPro"/>
</dbReference>
<evidence type="ECO:0000313" key="12">
    <source>
        <dbReference type="Proteomes" id="UP001153555"/>
    </source>
</evidence>
<dbReference type="AlphaFoldDB" id="A0A9N7MRN6"/>
<evidence type="ECO:0000256" key="6">
    <source>
        <dbReference type="ARBA" id="ARBA00023136"/>
    </source>
</evidence>
<dbReference type="Proteomes" id="UP001153555">
    <property type="component" value="Unassembled WGS sequence"/>
</dbReference>
<dbReference type="Pfam" id="PF13839">
    <property type="entry name" value="PC-Esterase"/>
    <property type="match status" value="1"/>
</dbReference>
<feature type="domain" description="Trichome birefringence-like N-terminal" evidence="10">
    <location>
        <begin position="152"/>
        <end position="205"/>
    </location>
</feature>
<dbReference type="EMBL" id="CACSLK010012206">
    <property type="protein sequence ID" value="CAA0814322.1"/>
    <property type="molecule type" value="Genomic_DNA"/>
</dbReference>
<feature type="domain" description="Trichome birefringence-like C-terminal" evidence="9">
    <location>
        <begin position="206"/>
        <end position="489"/>
    </location>
</feature>
<dbReference type="Pfam" id="PF14416">
    <property type="entry name" value="PMR5N"/>
    <property type="match status" value="1"/>
</dbReference>
<comment type="caution">
    <text evidence="11">The sequence shown here is derived from an EMBL/GenBank/DDBJ whole genome shotgun (WGS) entry which is preliminary data.</text>
</comment>